<proteinExistence type="predicted"/>
<evidence type="ECO:0008006" key="3">
    <source>
        <dbReference type="Google" id="ProtNLM"/>
    </source>
</evidence>
<reference evidence="2" key="1">
    <citation type="submission" date="2016-10" db="EMBL/GenBank/DDBJ databases">
        <authorList>
            <person name="Varghese N."/>
            <person name="Submissions S."/>
        </authorList>
    </citation>
    <scope>NUCLEOTIDE SEQUENCE [LARGE SCALE GENOMIC DNA]</scope>
    <source>
        <strain evidence="2">DSM 18610</strain>
    </source>
</reference>
<keyword evidence="2" id="KW-1185">Reference proteome</keyword>
<dbReference type="Proteomes" id="UP000199572">
    <property type="component" value="Unassembled WGS sequence"/>
</dbReference>
<dbReference type="OrthoDB" id="5993839at2"/>
<dbReference type="AlphaFoldDB" id="A0A1H9NBC3"/>
<sequence>MKYTAILLLFIAMHAQGQYKFLDNTSSNQYEAKIFVANCENGLCGGKGIIILYDKISGAELQTFNSPDLQFSLTEKQDAKLGWLPLGKYQSPLIFGDFNFDGHEDIAIRNGSKGAYDSPSYNIYTALSVTKFNIDTRLSELASNNLGMFAVDKKNQRISIMEKSGCCYQKTISYKQDSKKQWFIIESVIEDSSIADEVVVITQKLINGKMQKTVEKFKTKDYYEN</sequence>
<gene>
    <name evidence="1" type="ORF">SAMN04488023_107143</name>
</gene>
<protein>
    <recommendedName>
        <fullName evidence="3">Repeat domain-containing protein</fullName>
    </recommendedName>
</protein>
<dbReference type="EMBL" id="FOGG01000007">
    <property type="protein sequence ID" value="SER33188.1"/>
    <property type="molecule type" value="Genomic_DNA"/>
</dbReference>
<dbReference type="RefSeq" id="WP_090883215.1">
    <property type="nucleotide sequence ID" value="NZ_FOGG01000007.1"/>
</dbReference>
<name>A0A1H9NBC3_9SPHI</name>
<accession>A0A1H9NBC3</accession>
<organism evidence="1 2">
    <name type="scientific">Pedobacter rhizosphaerae</name>
    <dbReference type="NCBI Taxonomy" id="390241"/>
    <lineage>
        <taxon>Bacteria</taxon>
        <taxon>Pseudomonadati</taxon>
        <taxon>Bacteroidota</taxon>
        <taxon>Sphingobacteriia</taxon>
        <taxon>Sphingobacteriales</taxon>
        <taxon>Sphingobacteriaceae</taxon>
        <taxon>Pedobacter</taxon>
    </lineage>
</organism>
<dbReference type="STRING" id="390241.SAMN04488023_107143"/>
<evidence type="ECO:0000313" key="1">
    <source>
        <dbReference type="EMBL" id="SER33188.1"/>
    </source>
</evidence>
<dbReference type="InterPro" id="IPR058087">
    <property type="entry name" value="XAC2610_dom"/>
</dbReference>
<dbReference type="NCBIfam" id="NF047539">
    <property type="entry name" value="XAC2610_fam"/>
    <property type="match status" value="1"/>
</dbReference>
<evidence type="ECO:0000313" key="2">
    <source>
        <dbReference type="Proteomes" id="UP000199572"/>
    </source>
</evidence>